<dbReference type="PIRSF" id="PIRSF000370">
    <property type="entry name" value="QueE"/>
    <property type="match status" value="1"/>
</dbReference>
<comment type="subunit">
    <text evidence="8">Homodimer.</text>
</comment>
<dbReference type="GO" id="GO:0051539">
    <property type="term" value="F:4 iron, 4 sulfur cluster binding"/>
    <property type="evidence" value="ECO:0007669"/>
    <property type="project" value="UniProtKB-UniRule"/>
</dbReference>
<evidence type="ECO:0000256" key="7">
    <source>
        <dbReference type="ARBA" id="ARBA00023239"/>
    </source>
</evidence>
<feature type="binding site" evidence="8">
    <location>
        <position position="58"/>
    </location>
    <ligand>
        <name>[4Fe-4S] cluster</name>
        <dbReference type="ChEBI" id="CHEBI:49883"/>
        <note>4Fe-4S-S-AdoMet</note>
    </ligand>
</feature>
<feature type="binding site" evidence="8">
    <location>
        <position position="55"/>
    </location>
    <ligand>
        <name>[4Fe-4S] cluster</name>
        <dbReference type="ChEBI" id="CHEBI:49883"/>
        <note>4Fe-4S-S-AdoMet</note>
    </ligand>
</feature>
<protein>
    <recommendedName>
        <fullName evidence="8">7-carboxy-7-deazaguanine synthase</fullName>
        <shortName evidence="8">CDG synthase</shortName>
        <ecNumber evidence="8">4.3.99.3</ecNumber>
    </recommendedName>
    <alternativeName>
        <fullName evidence="8">Queuosine biosynthesis protein QueE</fullName>
    </alternativeName>
</protein>
<feature type="binding site" evidence="8">
    <location>
        <position position="47"/>
    </location>
    <ligand>
        <name>substrate</name>
    </ligand>
</feature>
<dbReference type="GO" id="GO:0000287">
    <property type="term" value="F:magnesium ion binding"/>
    <property type="evidence" value="ECO:0007669"/>
    <property type="project" value="UniProtKB-UniRule"/>
</dbReference>
<gene>
    <name evidence="8" type="primary">queE</name>
    <name evidence="10" type="ORF">AsFPU1_4056</name>
</gene>
<feature type="binding site" evidence="8">
    <location>
        <position position="94"/>
    </location>
    <ligand>
        <name>S-adenosyl-L-methionine</name>
        <dbReference type="ChEBI" id="CHEBI:59789"/>
    </ligand>
</feature>
<reference evidence="11" key="1">
    <citation type="submission" date="2017-05" db="EMBL/GenBank/DDBJ databases">
        <title>Physiological properties and genetic analysis related to exopolysaccharide production of fresh-water unicellular cyanobacterium Aphanothece sacrum, Suizenji Nori, that has been cultured as a food source in Japan.</title>
        <authorList>
            <person name="Kanesaki Y."/>
            <person name="Yoshikawa S."/>
            <person name="Ohki K."/>
        </authorList>
    </citation>
    <scope>NUCLEOTIDE SEQUENCE [LARGE SCALE GENOMIC DNA]</scope>
    <source>
        <strain evidence="11">FPU1</strain>
    </source>
</reference>
<dbReference type="PROSITE" id="PS51918">
    <property type="entry name" value="RADICAL_SAM"/>
    <property type="match status" value="1"/>
</dbReference>
<evidence type="ECO:0000256" key="6">
    <source>
        <dbReference type="ARBA" id="ARBA00023014"/>
    </source>
</evidence>
<dbReference type="GO" id="GO:0008616">
    <property type="term" value="P:tRNA queuosine(34) biosynthetic process"/>
    <property type="evidence" value="ECO:0007669"/>
    <property type="project" value="UniProtKB-UniRule"/>
</dbReference>
<dbReference type="Pfam" id="PF04055">
    <property type="entry name" value="Radical_SAM"/>
    <property type="match status" value="1"/>
</dbReference>
<dbReference type="InterPro" id="IPR013785">
    <property type="entry name" value="Aldolase_TIM"/>
</dbReference>
<dbReference type="PANTHER" id="PTHR42836:SF1">
    <property type="entry name" value="7-CARBOXY-7-DEAZAGUANINE SYNTHASE"/>
    <property type="match status" value="1"/>
</dbReference>
<comment type="cofactor">
    <cofactor evidence="8">
        <name>[4Fe-4S] cluster</name>
        <dbReference type="ChEBI" id="CHEBI:49883"/>
    </cofactor>
    <text evidence="8">Binds 1 [4Fe-4S] cluster. The cluster is coordinated with 3 cysteines and an exchangeable S-adenosyl-L-methionine.</text>
</comment>
<dbReference type="PANTHER" id="PTHR42836">
    <property type="entry name" value="7-CARBOXY-7-DEAZAGUANINE SYNTHASE"/>
    <property type="match status" value="1"/>
</dbReference>
<evidence type="ECO:0000313" key="10">
    <source>
        <dbReference type="EMBL" id="GBF82626.1"/>
    </source>
</evidence>
<feature type="binding site" evidence="8">
    <location>
        <begin position="57"/>
        <end position="59"/>
    </location>
    <ligand>
        <name>S-adenosyl-L-methionine</name>
        <dbReference type="ChEBI" id="CHEBI:59789"/>
    </ligand>
</feature>
<evidence type="ECO:0000256" key="2">
    <source>
        <dbReference type="ARBA" id="ARBA00022691"/>
    </source>
</evidence>
<comment type="cofactor">
    <cofactor evidence="8">
        <name>S-adenosyl-L-methionine</name>
        <dbReference type="ChEBI" id="CHEBI:59789"/>
    </cofactor>
    <text evidence="8">Binds 1 S-adenosyl-L-methionine per subunit.</text>
</comment>
<evidence type="ECO:0000256" key="3">
    <source>
        <dbReference type="ARBA" id="ARBA00022723"/>
    </source>
</evidence>
<dbReference type="Gene3D" id="3.20.20.70">
    <property type="entry name" value="Aldolase class I"/>
    <property type="match status" value="1"/>
</dbReference>
<proteinExistence type="inferred from homology"/>
<keyword evidence="5 8" id="KW-0408">Iron</keyword>
<comment type="pathway">
    <text evidence="8">Purine metabolism; 7-cyano-7-deazaguanine biosynthesis.</text>
</comment>
<dbReference type="EC" id="4.3.99.3" evidence="8"/>
<evidence type="ECO:0000256" key="1">
    <source>
        <dbReference type="ARBA" id="ARBA00022485"/>
    </source>
</evidence>
<keyword evidence="7 8" id="KW-0456">Lyase</keyword>
<comment type="similarity">
    <text evidence="8">Belongs to the radical SAM superfamily. 7-carboxy-7-deazaguanine synthase family.</text>
</comment>
<accession>A0A401IN15</accession>
<evidence type="ECO:0000259" key="9">
    <source>
        <dbReference type="PROSITE" id="PS51918"/>
    </source>
</evidence>
<keyword evidence="3 8" id="KW-0479">Metal-binding</keyword>
<dbReference type="InterPro" id="IPR058240">
    <property type="entry name" value="rSAM_sf"/>
</dbReference>
<keyword evidence="8" id="KW-0671">Queuosine biosynthesis</keyword>
<feature type="binding site" evidence="8">
    <location>
        <begin position="135"/>
        <end position="137"/>
    </location>
    <ligand>
        <name>S-adenosyl-L-methionine</name>
        <dbReference type="ChEBI" id="CHEBI:59789"/>
    </ligand>
</feature>
<dbReference type="UniPathway" id="UPA00391"/>
<keyword evidence="2 8" id="KW-0949">S-adenosyl-L-methionine</keyword>
<dbReference type="InterPro" id="IPR024924">
    <property type="entry name" value="7-CO-7-deazaguanine_synth-like"/>
</dbReference>
<evidence type="ECO:0000256" key="8">
    <source>
        <dbReference type="HAMAP-Rule" id="MF_00917"/>
    </source>
</evidence>
<comment type="cofactor">
    <cofactor evidence="8">
        <name>Mg(2+)</name>
        <dbReference type="ChEBI" id="CHEBI:18420"/>
    </cofactor>
</comment>
<feature type="binding site" evidence="8">
    <location>
        <begin position="32"/>
        <end position="34"/>
    </location>
    <ligand>
        <name>substrate</name>
    </ligand>
</feature>
<comment type="catalytic activity">
    <reaction evidence="8">
        <text>6-carboxy-5,6,7,8-tetrahydropterin + H(+) = 7-carboxy-7-carbaguanine + NH4(+)</text>
        <dbReference type="Rhea" id="RHEA:27974"/>
        <dbReference type="ChEBI" id="CHEBI:15378"/>
        <dbReference type="ChEBI" id="CHEBI:28938"/>
        <dbReference type="ChEBI" id="CHEBI:61032"/>
        <dbReference type="ChEBI" id="CHEBI:61036"/>
        <dbReference type="EC" id="4.3.99.3"/>
    </reaction>
</comment>
<dbReference type="AlphaFoldDB" id="A0A401IN15"/>
<dbReference type="HAMAP" id="MF_00917">
    <property type="entry name" value="QueE"/>
    <property type="match status" value="1"/>
</dbReference>
<dbReference type="GO" id="GO:0016840">
    <property type="term" value="F:carbon-nitrogen lyase activity"/>
    <property type="evidence" value="ECO:0007669"/>
    <property type="project" value="UniProtKB-UniRule"/>
</dbReference>
<keyword evidence="6 8" id="KW-0411">Iron-sulfur</keyword>
<feature type="domain" description="Radical SAM core" evidence="9">
    <location>
        <begin position="38"/>
        <end position="217"/>
    </location>
</feature>
<dbReference type="SUPFAM" id="SSF102114">
    <property type="entry name" value="Radical SAM enzymes"/>
    <property type="match status" value="1"/>
</dbReference>
<comment type="function">
    <text evidence="8">Catalyzes the complex heterocyclic radical-mediated conversion of 6-carboxy-5,6,7,8-tetrahydropterin (CPH4) to 7-carboxy-7-deazaguanine (CDG), a step common to the biosynthetic pathways of all 7-deazapurine-containing compounds.</text>
</comment>
<evidence type="ECO:0000256" key="5">
    <source>
        <dbReference type="ARBA" id="ARBA00023004"/>
    </source>
</evidence>
<sequence length="217" mass="24583">MINNGYSLTLLAMKTIAPLIKTYPIVETFHSIQGEGAYMGVSAFFIRLAGCDVYCPWCDQKETWSVKPYAQQSIETLGNMAKNAKAAIIIITGGEPLMHDLNPLTKELQDLGLKVHLETSGSHPFTGEFDWVTFSPKPFKSPHDTIYPHVNELKIVIAQEKDLQWAQQQGQKVPVETLKYLQPEWNSPISQSLVFDYVLQHPEWRVSLQIHKFLGVQ</sequence>
<feature type="binding site" evidence="8">
    <location>
        <position position="51"/>
    </location>
    <ligand>
        <name>[4Fe-4S] cluster</name>
        <dbReference type="ChEBI" id="CHEBI:49883"/>
        <note>4Fe-4S-S-AdoMet</note>
    </ligand>
</feature>
<keyword evidence="4 8" id="KW-0460">Magnesium</keyword>
<evidence type="ECO:0000313" key="11">
    <source>
        <dbReference type="Proteomes" id="UP000287247"/>
    </source>
</evidence>
<organism evidence="10 11">
    <name type="scientific">Aphanothece sacrum FPU1</name>
    <dbReference type="NCBI Taxonomy" id="1920663"/>
    <lineage>
        <taxon>Bacteria</taxon>
        <taxon>Bacillati</taxon>
        <taxon>Cyanobacteriota</taxon>
        <taxon>Cyanophyceae</taxon>
        <taxon>Oscillatoriophycideae</taxon>
        <taxon>Chroococcales</taxon>
        <taxon>Aphanothecaceae</taxon>
        <taxon>Aphanothece</taxon>
    </lineage>
</organism>
<keyword evidence="11" id="KW-1185">Reference proteome</keyword>
<keyword evidence="1 8" id="KW-0004">4Fe-4S</keyword>
<dbReference type="SFLD" id="SFLDS00029">
    <property type="entry name" value="Radical_SAM"/>
    <property type="match status" value="1"/>
</dbReference>
<comment type="caution">
    <text evidence="10">The sequence shown here is derived from an EMBL/GenBank/DDBJ whole genome shotgun (WGS) entry which is preliminary data.</text>
</comment>
<comment type="caution">
    <text evidence="8">Lacks conserved residue(s) required for the propagation of feature annotation.</text>
</comment>
<dbReference type="InterPro" id="IPR007197">
    <property type="entry name" value="rSAM"/>
</dbReference>
<dbReference type="GO" id="GO:1904047">
    <property type="term" value="F:S-adenosyl-L-methionine binding"/>
    <property type="evidence" value="ECO:0007669"/>
    <property type="project" value="UniProtKB-UniRule"/>
</dbReference>
<evidence type="ECO:0000256" key="4">
    <source>
        <dbReference type="ARBA" id="ARBA00022842"/>
    </source>
</evidence>
<dbReference type="Proteomes" id="UP000287247">
    <property type="component" value="Unassembled WGS sequence"/>
</dbReference>
<dbReference type="EMBL" id="BDQK01000017">
    <property type="protein sequence ID" value="GBF82626.1"/>
    <property type="molecule type" value="Genomic_DNA"/>
</dbReference>
<feature type="binding site" evidence="8">
    <location>
        <position position="92"/>
    </location>
    <ligand>
        <name>substrate</name>
    </ligand>
</feature>
<name>A0A401IN15_APHSA</name>